<comment type="subcellular location">
    <subcellularLocation>
        <location evidence="10">Cytoplasm</location>
    </subcellularLocation>
</comment>
<dbReference type="HAMAP" id="MF_00202">
    <property type="entry name" value="Idi"/>
    <property type="match status" value="1"/>
</dbReference>
<name>K6XHB6_9MICO</name>
<evidence type="ECO:0000256" key="4">
    <source>
        <dbReference type="ARBA" id="ARBA00022490"/>
    </source>
</evidence>
<dbReference type="GO" id="GO:0004452">
    <property type="term" value="F:isopentenyl-diphosphate delta-isomerase activity"/>
    <property type="evidence" value="ECO:0007669"/>
    <property type="project" value="UniProtKB-UniRule"/>
</dbReference>
<comment type="similarity">
    <text evidence="2 10">Belongs to the IPP isomerase type 1 family.</text>
</comment>
<dbReference type="NCBIfam" id="NF002995">
    <property type="entry name" value="PRK03759.1"/>
    <property type="match status" value="1"/>
</dbReference>
<dbReference type="PANTHER" id="PTHR10885">
    <property type="entry name" value="ISOPENTENYL-DIPHOSPHATE DELTA-ISOMERASE"/>
    <property type="match status" value="1"/>
</dbReference>
<evidence type="ECO:0000313" key="14">
    <source>
        <dbReference type="Proteomes" id="UP000008366"/>
    </source>
</evidence>
<comment type="cofactor">
    <cofactor evidence="10">
        <name>Mn(2+)</name>
        <dbReference type="ChEBI" id="CHEBI:29035"/>
    </cofactor>
    <text evidence="10">Binds 1 Mn(2+) ion per subunit.</text>
</comment>
<dbReference type="GO" id="GO:0005737">
    <property type="term" value="C:cytoplasm"/>
    <property type="evidence" value="ECO:0007669"/>
    <property type="project" value="UniProtKB-SubCell"/>
</dbReference>
<gene>
    <name evidence="10 13" type="primary">idi</name>
    <name evidence="13" type="ORF">KILIM_114_00040</name>
</gene>
<feature type="active site" evidence="10 11">
    <location>
        <position position="133"/>
    </location>
</feature>
<evidence type="ECO:0000256" key="8">
    <source>
        <dbReference type="ARBA" id="ARBA00023229"/>
    </source>
</evidence>
<feature type="domain" description="Nudix hydrolase" evidence="12">
    <location>
        <begin position="47"/>
        <end position="182"/>
    </location>
</feature>
<feature type="binding site" evidence="10">
    <location>
        <position position="86"/>
    </location>
    <ligand>
        <name>Mn(2+)</name>
        <dbReference type="ChEBI" id="CHEBI:29035"/>
    </ligand>
</feature>
<evidence type="ECO:0000259" key="12">
    <source>
        <dbReference type="PROSITE" id="PS51462"/>
    </source>
</evidence>
<dbReference type="EMBL" id="BAHD01000114">
    <property type="protein sequence ID" value="GAB98229.1"/>
    <property type="molecule type" value="Genomic_DNA"/>
</dbReference>
<dbReference type="Pfam" id="PF00293">
    <property type="entry name" value="NUDIX"/>
    <property type="match status" value="1"/>
</dbReference>
<dbReference type="UniPathway" id="UPA00059">
    <property type="reaction ID" value="UER00104"/>
</dbReference>
<dbReference type="eggNOG" id="COG1443">
    <property type="taxonomic scope" value="Bacteria"/>
</dbReference>
<evidence type="ECO:0000256" key="1">
    <source>
        <dbReference type="ARBA" id="ARBA00004826"/>
    </source>
</evidence>
<evidence type="ECO:0000256" key="7">
    <source>
        <dbReference type="ARBA" id="ARBA00023211"/>
    </source>
</evidence>
<dbReference type="EC" id="5.3.3.2" evidence="3 10"/>
<reference evidence="13 14" key="1">
    <citation type="submission" date="2012-08" db="EMBL/GenBank/DDBJ databases">
        <title>Whole genome shotgun sequence of Kineosphaera limosa NBRC 100340.</title>
        <authorList>
            <person name="Yoshida I."/>
            <person name="Isaki S."/>
            <person name="Hosoyama A."/>
            <person name="Tsuchikane K."/>
            <person name="Katsumata H."/>
            <person name="Ando Y."/>
            <person name="Ohji S."/>
            <person name="Hamada M."/>
            <person name="Tamura T."/>
            <person name="Yamazoe A."/>
            <person name="Yamazaki S."/>
            <person name="Fujita N."/>
        </authorList>
    </citation>
    <scope>NUCLEOTIDE SEQUENCE [LARGE SCALE GENOMIC DNA]</scope>
    <source>
        <strain evidence="13 14">NBRC 100340</strain>
    </source>
</reference>
<dbReference type="InterPro" id="IPR056375">
    <property type="entry name" value="Idi_bact"/>
</dbReference>
<protein>
    <recommendedName>
        <fullName evidence="3 10">Isopentenyl-diphosphate Delta-isomerase</fullName>
        <shortName evidence="10">IPP isomerase</shortName>
        <ecNumber evidence="3 10">5.3.3.2</ecNumber>
    </recommendedName>
    <alternativeName>
        <fullName evidence="10">IPP:DMAPP isomerase</fullName>
    </alternativeName>
    <alternativeName>
        <fullName evidence="10">Isopentenyl pyrophosphate isomerase</fullName>
    </alternativeName>
</protein>
<dbReference type="InterPro" id="IPR015797">
    <property type="entry name" value="NUDIX_hydrolase-like_dom_sf"/>
</dbReference>
<dbReference type="Proteomes" id="UP000008366">
    <property type="component" value="Unassembled WGS sequence"/>
</dbReference>
<feature type="binding site" evidence="10">
    <location>
        <position position="42"/>
    </location>
    <ligand>
        <name>Mn(2+)</name>
        <dbReference type="ChEBI" id="CHEBI:29035"/>
    </ligand>
</feature>
<keyword evidence="9 10" id="KW-0413">Isomerase</keyword>
<comment type="catalytic activity">
    <reaction evidence="10">
        <text>isopentenyl diphosphate = dimethylallyl diphosphate</text>
        <dbReference type="Rhea" id="RHEA:23284"/>
        <dbReference type="ChEBI" id="CHEBI:57623"/>
        <dbReference type="ChEBI" id="CHEBI:128769"/>
        <dbReference type="EC" id="5.3.3.2"/>
    </reaction>
</comment>
<sequence length="194" mass="21069">MYPTDTTPGTLPAAVETESADLVVLLADDGSVVGSADRVGVHGHDTPLHLAFSSYLFDGQGRLLLTRRALGKATWPGVWSNSACGHPRPGEPVEEAVRRRVSEELGAPPHQLRVALPDYRYRAVDVSGVVEHEICPVFLGRIDATDLRPDPAEIAEVTWVPWAEVVRIARTAPRLLSPWAAEQILLLEQSGTLD</sequence>
<dbReference type="GO" id="GO:0050992">
    <property type="term" value="P:dimethylallyl diphosphate biosynthetic process"/>
    <property type="evidence" value="ECO:0007669"/>
    <property type="project" value="UniProtKB-UniRule"/>
</dbReference>
<evidence type="ECO:0000256" key="6">
    <source>
        <dbReference type="ARBA" id="ARBA00022842"/>
    </source>
</evidence>
<dbReference type="GO" id="GO:0046872">
    <property type="term" value="F:metal ion binding"/>
    <property type="evidence" value="ECO:0007669"/>
    <property type="project" value="UniProtKB-KW"/>
</dbReference>
<feature type="binding site" evidence="10">
    <location>
        <position position="131"/>
    </location>
    <ligand>
        <name>Mn(2+)</name>
        <dbReference type="ChEBI" id="CHEBI:29035"/>
    </ligand>
</feature>
<feature type="binding site" evidence="10">
    <location>
        <position position="104"/>
    </location>
    <ligand>
        <name>Mg(2+)</name>
        <dbReference type="ChEBI" id="CHEBI:18420"/>
    </ligand>
</feature>
<dbReference type="GO" id="GO:0008299">
    <property type="term" value="P:isoprenoid biosynthetic process"/>
    <property type="evidence" value="ECO:0007669"/>
    <property type="project" value="UniProtKB-UniRule"/>
</dbReference>
<dbReference type="InterPro" id="IPR011876">
    <property type="entry name" value="IsopentenylPP_isomerase_typ1"/>
</dbReference>
<comment type="caution">
    <text evidence="13">The sequence shown here is derived from an EMBL/GenBank/DDBJ whole genome shotgun (WGS) entry which is preliminary data.</text>
</comment>
<dbReference type="CDD" id="cd02885">
    <property type="entry name" value="NUDIX_IPP_Isomerase"/>
    <property type="match status" value="1"/>
</dbReference>
<feature type="active site" evidence="10 11">
    <location>
        <position position="84"/>
    </location>
</feature>
<keyword evidence="7 10" id="KW-0464">Manganese</keyword>
<dbReference type="STRING" id="1184609.KILIM_114_00040"/>
<accession>K6XHB6</accession>
<keyword evidence="14" id="KW-1185">Reference proteome</keyword>
<keyword evidence="5 10" id="KW-0479">Metal-binding</keyword>
<evidence type="ECO:0000256" key="9">
    <source>
        <dbReference type="ARBA" id="ARBA00023235"/>
    </source>
</evidence>
<dbReference type="SUPFAM" id="SSF55811">
    <property type="entry name" value="Nudix"/>
    <property type="match status" value="1"/>
</dbReference>
<dbReference type="Gene3D" id="3.90.79.10">
    <property type="entry name" value="Nucleoside Triphosphate Pyrophosphohydrolase"/>
    <property type="match status" value="1"/>
</dbReference>
<dbReference type="PIRSF" id="PIRSF018427">
    <property type="entry name" value="Isopntndiph_ism"/>
    <property type="match status" value="1"/>
</dbReference>
<comment type="function">
    <text evidence="10">Catalyzes the 1,3-allylic rearrangement of the homoallylic substrate isopentenyl (IPP) to its highly electrophilic allylic isomer, dimethylallyl diphosphate (DMAPP).</text>
</comment>
<organism evidence="13 14">
    <name type="scientific">Kineosphaera limosa NBRC 100340</name>
    <dbReference type="NCBI Taxonomy" id="1184609"/>
    <lineage>
        <taxon>Bacteria</taxon>
        <taxon>Bacillati</taxon>
        <taxon>Actinomycetota</taxon>
        <taxon>Actinomycetes</taxon>
        <taxon>Micrococcales</taxon>
        <taxon>Dermatophilaceae</taxon>
        <taxon>Kineosphaera</taxon>
    </lineage>
</organism>
<dbReference type="PROSITE" id="PS51462">
    <property type="entry name" value="NUDIX"/>
    <property type="match status" value="1"/>
</dbReference>
<evidence type="ECO:0000256" key="11">
    <source>
        <dbReference type="PIRSR" id="PIRSR018427-1"/>
    </source>
</evidence>
<dbReference type="InterPro" id="IPR000086">
    <property type="entry name" value="NUDIX_hydrolase_dom"/>
</dbReference>
<evidence type="ECO:0000313" key="13">
    <source>
        <dbReference type="EMBL" id="GAB98229.1"/>
    </source>
</evidence>
<proteinExistence type="inferred from homology"/>
<comment type="cofactor">
    <cofactor evidence="10">
        <name>Mg(2+)</name>
        <dbReference type="ChEBI" id="CHEBI:18420"/>
    </cofactor>
    <text evidence="10">Binds 1 Mg(2+) ion per subunit. The magnesium ion binds only when substrate is bound.</text>
</comment>
<dbReference type="RefSeq" id="WP_006594761.1">
    <property type="nucleotide sequence ID" value="NZ_BAHD01000114.1"/>
</dbReference>
<evidence type="ECO:0000256" key="3">
    <source>
        <dbReference type="ARBA" id="ARBA00012057"/>
    </source>
</evidence>
<keyword evidence="8 10" id="KW-0414">Isoprene biosynthesis</keyword>
<evidence type="ECO:0000256" key="2">
    <source>
        <dbReference type="ARBA" id="ARBA00007579"/>
    </source>
</evidence>
<feature type="binding site" evidence="10">
    <location>
        <position position="49"/>
    </location>
    <ligand>
        <name>Mn(2+)</name>
        <dbReference type="ChEBI" id="CHEBI:29035"/>
    </ligand>
</feature>
<dbReference type="AlphaFoldDB" id="K6XHB6"/>
<dbReference type="NCBIfam" id="TIGR02150">
    <property type="entry name" value="IPP_isom_1"/>
    <property type="match status" value="1"/>
</dbReference>
<feature type="binding site" evidence="10">
    <location>
        <position position="133"/>
    </location>
    <ligand>
        <name>Mn(2+)</name>
        <dbReference type="ChEBI" id="CHEBI:29035"/>
    </ligand>
</feature>
<comment type="pathway">
    <text evidence="1 10">Isoprenoid biosynthesis; dimethylallyl diphosphate biosynthesis; dimethylallyl diphosphate from isopentenyl diphosphate: step 1/1.</text>
</comment>
<evidence type="ECO:0000256" key="5">
    <source>
        <dbReference type="ARBA" id="ARBA00022723"/>
    </source>
</evidence>
<dbReference type="PANTHER" id="PTHR10885:SF0">
    <property type="entry name" value="ISOPENTENYL-DIPHOSPHATE DELTA-ISOMERASE"/>
    <property type="match status" value="1"/>
</dbReference>
<keyword evidence="4 10" id="KW-0963">Cytoplasm</keyword>
<evidence type="ECO:0000256" key="10">
    <source>
        <dbReference type="HAMAP-Rule" id="MF_00202"/>
    </source>
</evidence>
<keyword evidence="6 10" id="KW-0460">Magnesium</keyword>